<feature type="compositionally biased region" description="Basic and acidic residues" evidence="1">
    <location>
        <begin position="441"/>
        <end position="450"/>
    </location>
</feature>
<dbReference type="InterPro" id="IPR052620">
    <property type="entry name" value="ELYS/MEL-28_NucAsmblyFactor"/>
</dbReference>
<organism evidence="2 3">
    <name type="scientific">Pontoporia blainvillei</name>
    <name type="common">Franciscana</name>
    <name type="synonym">Delphinus blainvillei</name>
    <dbReference type="NCBI Taxonomy" id="48723"/>
    <lineage>
        <taxon>Eukaryota</taxon>
        <taxon>Metazoa</taxon>
        <taxon>Chordata</taxon>
        <taxon>Craniata</taxon>
        <taxon>Vertebrata</taxon>
        <taxon>Euteleostomi</taxon>
        <taxon>Mammalia</taxon>
        <taxon>Eutheria</taxon>
        <taxon>Laurasiatheria</taxon>
        <taxon>Artiodactyla</taxon>
        <taxon>Whippomorpha</taxon>
        <taxon>Cetacea</taxon>
        <taxon>Odontoceti</taxon>
        <taxon>Pontoporiidae</taxon>
        <taxon>Pontoporia</taxon>
    </lineage>
</organism>
<feature type="compositionally biased region" description="Polar residues" evidence="1">
    <location>
        <begin position="304"/>
        <end position="315"/>
    </location>
</feature>
<comment type="caution">
    <text evidence="2">The sequence shown here is derived from an EMBL/GenBank/DDBJ whole genome shotgun (WGS) entry which is preliminary data.</text>
</comment>
<evidence type="ECO:0000256" key="1">
    <source>
        <dbReference type="SAM" id="MobiDB-lite"/>
    </source>
</evidence>
<feature type="region of interest" description="Disordered" evidence="1">
    <location>
        <begin position="358"/>
        <end position="385"/>
    </location>
</feature>
<keyword evidence="3" id="KW-1185">Reference proteome</keyword>
<accession>A0ABX0S412</accession>
<gene>
    <name evidence="2" type="ORF">BU61_730</name>
</gene>
<evidence type="ECO:0000313" key="2">
    <source>
        <dbReference type="EMBL" id="NIG58150.1"/>
    </source>
</evidence>
<feature type="compositionally biased region" description="Polar residues" evidence="1">
    <location>
        <begin position="322"/>
        <end position="337"/>
    </location>
</feature>
<evidence type="ECO:0000313" key="3">
    <source>
        <dbReference type="Proteomes" id="UP001165941"/>
    </source>
</evidence>
<dbReference type="PANTHER" id="PTHR21583:SF8">
    <property type="entry name" value="PROTEIN ELYS"/>
    <property type="match status" value="1"/>
</dbReference>
<sequence length="463" mass="50852">MGLMEDLLKLPFTDTEQISSHSLARLTASLGKQEELNDRDPRLRERSVARNSILDQYGKILPRVQRKLATERAKPYHLSASSVLREVSRPRPLSAVPKQAVTGSVLTRSTFISNVLSKIGEVWASNEPKNSISVYNSPKIEEPSPIVYSLPDPELPEAFVGTPISKASQKISRASELHLLETPLVVKKAKTLAMSVTSPGFAEFTPQSILRSGLRTTPLVSPSLSPGRSLTPPLRLKETRISFMEEGITAKWTSGAADDSKTKALITAPFHKCAVPAETEWLRNKDKATSFPLNSPEKDHQEINVRSQDTTSQSLEKLDVNIENSNTSTRSDQTTLEYQDAPSPEDFEGIFMASKPVTRSSTEQITNLTEQTENSDKDTFESEVTPPDLERQMGTLEDAETKDLLVAEGPLSELNTLSPIQGVEASLCVPSVCEGVLKSKKGQELSKARLDPSSSKVSGWKRS</sequence>
<dbReference type="EMBL" id="PGGH01023003">
    <property type="protein sequence ID" value="NIG58150.1"/>
    <property type="molecule type" value="Genomic_DNA"/>
</dbReference>
<feature type="region of interest" description="Disordered" evidence="1">
    <location>
        <begin position="441"/>
        <end position="463"/>
    </location>
</feature>
<feature type="compositionally biased region" description="Polar residues" evidence="1">
    <location>
        <begin position="358"/>
        <end position="372"/>
    </location>
</feature>
<dbReference type="PANTHER" id="PTHR21583">
    <property type="entry name" value="ELYS PROTEIN"/>
    <property type="match status" value="1"/>
</dbReference>
<protein>
    <submittedName>
        <fullName evidence="2">Protein ELYS</fullName>
    </submittedName>
</protein>
<dbReference type="Proteomes" id="UP001165941">
    <property type="component" value="Unassembled WGS sequence"/>
</dbReference>
<name>A0ABX0S412_PONBL</name>
<proteinExistence type="predicted"/>
<feature type="region of interest" description="Disordered" evidence="1">
    <location>
        <begin position="289"/>
        <end position="337"/>
    </location>
</feature>
<reference evidence="2" key="1">
    <citation type="submission" date="2018-05" db="EMBL/GenBank/DDBJ databases">
        <authorList>
            <person name="Pedro S.L.S."/>
            <person name="Freitas R.C."/>
            <person name="Barreto A.S."/>
            <person name="Lima A.O.S."/>
        </authorList>
    </citation>
    <scope>NUCLEOTIDE SEQUENCE</scope>
    <source>
        <strain evidence="2">BP203</strain>
        <tissue evidence="2">Muscle</tissue>
    </source>
</reference>